<accession>B1L680</accession>
<name>B1L680_KORCO</name>
<evidence type="ECO:0000256" key="3">
    <source>
        <dbReference type="ARBA" id="ARBA00022915"/>
    </source>
</evidence>
<evidence type="ECO:0000256" key="1">
    <source>
        <dbReference type="ARBA" id="ARBA00022605"/>
    </source>
</evidence>
<dbReference type="KEGG" id="kcr:Kcr_1213"/>
<keyword evidence="4" id="KW-0457">Lysine biosynthesis</keyword>
<dbReference type="InterPro" id="IPR018357">
    <property type="entry name" value="Hexapep_transf_CS"/>
</dbReference>
<dbReference type="InterPro" id="IPR050179">
    <property type="entry name" value="Trans_hexapeptide_repeat"/>
</dbReference>
<protein>
    <submittedName>
        <fullName evidence="5">Transferase hexapeptide repeat containing protein</fullName>
    </submittedName>
</protein>
<gene>
    <name evidence="5" type="ordered locus">Kcr_1213</name>
</gene>
<sequence>MVLGETVIGKGSVIGFYSVIGYPTLPKVRGKEVNMEEYDRLSEGARIGEGCFIRSHSVIYERATLGNGIQTGHSVLIREDSIIGDRTLIGTHSIVDGRVKIGREVSIQSGVYIPPMSEVGDRVFLAPFVVITNDKYPPSRRLLGVKIENDAVIGANSVLVSGVRIGEGAVVASGAVVTRDVPPRKVVMGVPARVVGTREEYDEKKREYEGI</sequence>
<dbReference type="eggNOG" id="arCOG01848">
    <property type="taxonomic scope" value="Archaea"/>
</dbReference>
<reference evidence="5 6" key="1">
    <citation type="journal article" date="2008" name="Proc. Natl. Acad. Sci. U.S.A.">
        <title>A korarchaeal genome reveals new insights into the evolution of the Archaea.</title>
        <authorList>
            <person name="Elkins J.G."/>
            <person name="Podar M."/>
            <person name="Graham D.E."/>
            <person name="Makarova K.S."/>
            <person name="Wolf Y."/>
            <person name="Randau L."/>
            <person name="Hedlund B.P."/>
            <person name="Brochier-Armanet C."/>
            <person name="Kunin V."/>
            <person name="Anderson I."/>
            <person name="Lapidus A."/>
            <person name="Goltsman E."/>
            <person name="Barry K."/>
            <person name="Koonin E.V."/>
            <person name="Hugenholtz P."/>
            <person name="Kyrpides N."/>
            <person name="Wanner G."/>
            <person name="Richardson P."/>
            <person name="Keller M."/>
            <person name="Stetter K.O."/>
        </authorList>
    </citation>
    <scope>NUCLEOTIDE SEQUENCE [LARGE SCALE GENOMIC DNA]</scope>
    <source>
        <strain evidence="6">OPF8</strain>
    </source>
</reference>
<keyword evidence="3" id="KW-0220">Diaminopimelate biosynthesis</keyword>
<dbReference type="Gene3D" id="2.160.10.10">
    <property type="entry name" value="Hexapeptide repeat proteins"/>
    <property type="match status" value="1"/>
</dbReference>
<dbReference type="STRING" id="374847.Kcr_1213"/>
<dbReference type="InterPro" id="IPR011004">
    <property type="entry name" value="Trimer_LpxA-like_sf"/>
</dbReference>
<dbReference type="Pfam" id="PF00132">
    <property type="entry name" value="Hexapep"/>
    <property type="match status" value="2"/>
</dbReference>
<dbReference type="InterPro" id="IPR001451">
    <property type="entry name" value="Hexapep"/>
</dbReference>
<dbReference type="HOGENOM" id="CLU_051638_9_0_2"/>
<proteinExistence type="predicted"/>
<dbReference type="EMBL" id="CP000968">
    <property type="protein sequence ID" value="ACB07959.1"/>
    <property type="molecule type" value="Genomic_DNA"/>
</dbReference>
<keyword evidence="1" id="KW-0028">Amino-acid biosynthesis</keyword>
<organism evidence="5 6">
    <name type="scientific">Korarchaeum cryptofilum (strain OPF8)</name>
    <dbReference type="NCBI Taxonomy" id="374847"/>
    <lineage>
        <taxon>Archaea</taxon>
        <taxon>Thermoproteota</taxon>
        <taxon>Candidatus Korarchaeia</taxon>
        <taxon>Candidatus Korarchaeales</taxon>
        <taxon>Candidatus Korarchaeaceae</taxon>
        <taxon>Candidatus Korarchaeum</taxon>
    </lineage>
</organism>
<dbReference type="EnsemblBacteria" id="ACB07959">
    <property type="protein sequence ID" value="ACB07959"/>
    <property type="gene ID" value="Kcr_1213"/>
</dbReference>
<dbReference type="PhylomeDB" id="B1L680"/>
<dbReference type="PANTHER" id="PTHR43300:SF10">
    <property type="entry name" value="2,3,4,5-TETRAHYDROPYRIDINE-2,6-DICARBOXYLATE N-ACETYLTRANSFERASE"/>
    <property type="match status" value="1"/>
</dbReference>
<evidence type="ECO:0000256" key="2">
    <source>
        <dbReference type="ARBA" id="ARBA00022679"/>
    </source>
</evidence>
<dbReference type="CDD" id="cd03358">
    <property type="entry name" value="LbH_WxcM_N_like"/>
    <property type="match status" value="1"/>
</dbReference>
<dbReference type="PROSITE" id="PS00101">
    <property type="entry name" value="HEXAPEP_TRANSFERASES"/>
    <property type="match status" value="1"/>
</dbReference>
<dbReference type="AlphaFoldDB" id="B1L680"/>
<dbReference type="Proteomes" id="UP000001686">
    <property type="component" value="Chromosome"/>
</dbReference>
<dbReference type="GO" id="GO:0016407">
    <property type="term" value="F:acetyltransferase activity"/>
    <property type="evidence" value="ECO:0000318"/>
    <property type="project" value="GO_Central"/>
</dbReference>
<keyword evidence="2 5" id="KW-0808">Transferase</keyword>
<evidence type="ECO:0000256" key="4">
    <source>
        <dbReference type="ARBA" id="ARBA00023154"/>
    </source>
</evidence>
<dbReference type="InParanoid" id="B1L680"/>
<evidence type="ECO:0000313" key="5">
    <source>
        <dbReference type="EMBL" id="ACB07959.1"/>
    </source>
</evidence>
<dbReference type="PANTHER" id="PTHR43300">
    <property type="entry name" value="ACETYLTRANSFERASE"/>
    <property type="match status" value="1"/>
</dbReference>
<evidence type="ECO:0000313" key="6">
    <source>
        <dbReference type="Proteomes" id="UP000001686"/>
    </source>
</evidence>
<keyword evidence="6" id="KW-1185">Reference proteome</keyword>
<dbReference type="SUPFAM" id="SSF51161">
    <property type="entry name" value="Trimeric LpxA-like enzymes"/>
    <property type="match status" value="1"/>
</dbReference>